<feature type="signal peptide" evidence="2">
    <location>
        <begin position="1"/>
        <end position="32"/>
    </location>
</feature>
<protein>
    <submittedName>
        <fullName evidence="4">ABC transporter substrate-binding protein</fullName>
    </submittedName>
</protein>
<proteinExistence type="predicted"/>
<dbReference type="Proteomes" id="UP001620295">
    <property type="component" value="Unassembled WGS sequence"/>
</dbReference>
<reference evidence="4 5" key="1">
    <citation type="submission" date="2024-11" db="EMBL/GenBank/DDBJ databases">
        <title>The Natural Products Discovery Center: Release of the First 8490 Sequenced Strains for Exploring Actinobacteria Biosynthetic Diversity.</title>
        <authorList>
            <person name="Kalkreuter E."/>
            <person name="Kautsar S.A."/>
            <person name="Yang D."/>
            <person name="Bader C.D."/>
            <person name="Teijaro C.N."/>
            <person name="Fluegel L."/>
            <person name="Davis C.M."/>
            <person name="Simpson J.R."/>
            <person name="Lauterbach L."/>
            <person name="Steele A.D."/>
            <person name="Gui C."/>
            <person name="Meng S."/>
            <person name="Li G."/>
            <person name="Viehrig K."/>
            <person name="Ye F."/>
            <person name="Su P."/>
            <person name="Kiefer A.F."/>
            <person name="Nichols A."/>
            <person name="Cepeda A.J."/>
            <person name="Yan W."/>
            <person name="Fan B."/>
            <person name="Jiang Y."/>
            <person name="Adhikari A."/>
            <person name="Zheng C.-J."/>
            <person name="Schuster L."/>
            <person name="Cowan T.M."/>
            <person name="Smanski M.J."/>
            <person name="Chevrette M.G."/>
            <person name="De Carvalho L.P.S."/>
            <person name="Shen B."/>
        </authorList>
    </citation>
    <scope>NUCLEOTIDE SEQUENCE [LARGE SCALE GENOMIC DNA]</scope>
    <source>
        <strain evidence="4 5">NPDC020863</strain>
    </source>
</reference>
<dbReference type="Gene3D" id="3.40.190.10">
    <property type="entry name" value="Periplasmic binding protein-like II"/>
    <property type="match status" value="2"/>
</dbReference>
<dbReference type="Pfam" id="PF00497">
    <property type="entry name" value="SBP_bac_3"/>
    <property type="match status" value="1"/>
</dbReference>
<dbReference type="SMART" id="SM00062">
    <property type="entry name" value="PBPb"/>
    <property type="match status" value="1"/>
</dbReference>
<keyword evidence="1 2" id="KW-0732">Signal</keyword>
<feature type="domain" description="Solute-binding protein family 3/N-terminal" evidence="3">
    <location>
        <begin position="51"/>
        <end position="277"/>
    </location>
</feature>
<sequence length="293" mass="31033">MSRTSCARRALRPLPVLAVGTALLTSACGGTAATSASSDSDLPAAVAQSGTLRVGMSPDFPPMEYLDEKTHDVVGVDVQLAKALGKQLGVKVEIVQQSFDQLLNSVQTGRVDIVMSGLSDTVERQKTVDFVDYFGSQGRFYTLQAKAAKYTKPGNVCGKTLAVSKKTDYYEQAVDYNKQYCTGAGKSAIKLLPTDSGSAARLQLEQGRADIAVQGGENLAYFEKQDPAKYEPVLAPLESTPFGIVIKKGDSKMSGAILKAMKALVKDGTYTKILAGGGMQYAVIRPVLNGSTG</sequence>
<dbReference type="EMBL" id="JBJDQH010000002">
    <property type="protein sequence ID" value="MFK4264773.1"/>
    <property type="molecule type" value="Genomic_DNA"/>
</dbReference>
<feature type="chain" id="PRO_5046795535" evidence="2">
    <location>
        <begin position="33"/>
        <end position="293"/>
    </location>
</feature>
<evidence type="ECO:0000256" key="1">
    <source>
        <dbReference type="ARBA" id="ARBA00022729"/>
    </source>
</evidence>
<evidence type="ECO:0000313" key="4">
    <source>
        <dbReference type="EMBL" id="MFK4264773.1"/>
    </source>
</evidence>
<dbReference type="PANTHER" id="PTHR35936">
    <property type="entry name" value="MEMBRANE-BOUND LYTIC MUREIN TRANSGLYCOSYLASE F"/>
    <property type="match status" value="1"/>
</dbReference>
<dbReference type="RefSeq" id="WP_404745861.1">
    <property type="nucleotide sequence ID" value="NZ_JBJDQH010000002.1"/>
</dbReference>
<dbReference type="SUPFAM" id="SSF53850">
    <property type="entry name" value="Periplasmic binding protein-like II"/>
    <property type="match status" value="1"/>
</dbReference>
<evidence type="ECO:0000259" key="3">
    <source>
        <dbReference type="SMART" id="SM00062"/>
    </source>
</evidence>
<dbReference type="PANTHER" id="PTHR35936:SF17">
    <property type="entry name" value="ARGININE-BINDING EXTRACELLULAR PROTEIN ARTP"/>
    <property type="match status" value="1"/>
</dbReference>
<organism evidence="4 5">
    <name type="scientific">Streptomyces milbemycinicus</name>
    <dbReference type="NCBI Taxonomy" id="476552"/>
    <lineage>
        <taxon>Bacteria</taxon>
        <taxon>Bacillati</taxon>
        <taxon>Actinomycetota</taxon>
        <taxon>Actinomycetes</taxon>
        <taxon>Kitasatosporales</taxon>
        <taxon>Streptomycetaceae</taxon>
        <taxon>Streptomyces</taxon>
    </lineage>
</organism>
<evidence type="ECO:0000313" key="5">
    <source>
        <dbReference type="Proteomes" id="UP001620295"/>
    </source>
</evidence>
<dbReference type="InterPro" id="IPR001638">
    <property type="entry name" value="Solute-binding_3/MltF_N"/>
</dbReference>
<evidence type="ECO:0000256" key="2">
    <source>
        <dbReference type="SAM" id="SignalP"/>
    </source>
</evidence>
<keyword evidence="5" id="KW-1185">Reference proteome</keyword>
<accession>A0ABW8LFT3</accession>
<comment type="caution">
    <text evidence="4">The sequence shown here is derived from an EMBL/GenBank/DDBJ whole genome shotgun (WGS) entry which is preliminary data.</text>
</comment>
<dbReference type="PROSITE" id="PS51257">
    <property type="entry name" value="PROKAR_LIPOPROTEIN"/>
    <property type="match status" value="1"/>
</dbReference>
<dbReference type="CDD" id="cd01004">
    <property type="entry name" value="PBP2_MidA_like"/>
    <property type="match status" value="1"/>
</dbReference>
<name>A0ABW8LFT3_9ACTN</name>
<gene>
    <name evidence="4" type="ORF">ACI2L5_07505</name>
</gene>